<dbReference type="VEuPathDB" id="FungiDB:KRP23_6764"/>
<dbReference type="EMBL" id="DS566010">
    <property type="status" value="NOT_ANNOTATED_CDS"/>
    <property type="molecule type" value="Genomic_DNA"/>
</dbReference>
<evidence type="ECO:0000313" key="2">
    <source>
        <dbReference type="EnsemblProtists" id="Phyra75638"/>
    </source>
</evidence>
<reference evidence="3" key="1">
    <citation type="journal article" date="2006" name="Science">
        <title>Phytophthora genome sequences uncover evolutionary origins and mechanisms of pathogenesis.</title>
        <authorList>
            <person name="Tyler B.M."/>
            <person name="Tripathy S."/>
            <person name="Zhang X."/>
            <person name="Dehal P."/>
            <person name="Jiang R.H."/>
            <person name="Aerts A."/>
            <person name="Arredondo F.D."/>
            <person name="Baxter L."/>
            <person name="Bensasson D."/>
            <person name="Beynon J.L."/>
            <person name="Chapman J."/>
            <person name="Damasceno C.M."/>
            <person name="Dorrance A.E."/>
            <person name="Dou D."/>
            <person name="Dickerman A.W."/>
            <person name="Dubchak I.L."/>
            <person name="Garbelotto M."/>
            <person name="Gijzen M."/>
            <person name="Gordon S.G."/>
            <person name="Govers F."/>
            <person name="Grunwald N.J."/>
            <person name="Huang W."/>
            <person name="Ivors K.L."/>
            <person name="Jones R.W."/>
            <person name="Kamoun S."/>
            <person name="Krampis K."/>
            <person name="Lamour K.H."/>
            <person name="Lee M.K."/>
            <person name="McDonald W.H."/>
            <person name="Medina M."/>
            <person name="Meijer H.J."/>
            <person name="Nordberg E.K."/>
            <person name="Maclean D.J."/>
            <person name="Ospina-Giraldo M.D."/>
            <person name="Morris P.F."/>
            <person name="Phuntumart V."/>
            <person name="Putnam N.H."/>
            <person name="Rash S."/>
            <person name="Rose J.K."/>
            <person name="Sakihama Y."/>
            <person name="Salamov A.A."/>
            <person name="Savidor A."/>
            <person name="Scheuring C.F."/>
            <person name="Smith B.M."/>
            <person name="Sobral B.W."/>
            <person name="Terry A."/>
            <person name="Torto-Alalibo T.A."/>
            <person name="Win J."/>
            <person name="Xu Z."/>
            <person name="Zhang H."/>
            <person name="Grigoriev I.V."/>
            <person name="Rokhsar D.S."/>
            <person name="Boore J.L."/>
        </authorList>
    </citation>
    <scope>NUCLEOTIDE SEQUENCE [LARGE SCALE GENOMIC DNA]</scope>
    <source>
        <strain evidence="3">Pr102</strain>
    </source>
</reference>
<name>H3GI12_PHYRM</name>
<dbReference type="HOGENOM" id="CLU_079267_0_0_1"/>
<keyword evidence="3" id="KW-1185">Reference proteome</keyword>
<dbReference type="AlphaFoldDB" id="H3GI12"/>
<dbReference type="STRING" id="164328.H3GI12"/>
<accession>H3GI12</accession>
<dbReference type="Proteomes" id="UP000005238">
    <property type="component" value="Unassembled WGS sequence"/>
</dbReference>
<dbReference type="InParanoid" id="H3GI12"/>
<feature type="region of interest" description="Disordered" evidence="1">
    <location>
        <begin position="89"/>
        <end position="111"/>
    </location>
</feature>
<sequence>MQEHLASELVDLFHAHLDAVDIAVADQWAHRIHSAFYCSQSTRGNNKFLALEATLAQVFTCLSIRANAHFFWDFAVHVVLILAREPTPAVPDADTCQPEASTSKKGSRKRQPNVPLAFVAVNALRKIVNLDESREQMELCLLQGRHNEELRAFCMRGLGADSDVDLKLLVELVGLFQITDVDCELVRKALDHLLASKSHAALIKLCETFADVDWPFESIVASMVQAKDWTSAELFVAIMRRLLVVASR</sequence>
<evidence type="ECO:0000256" key="1">
    <source>
        <dbReference type="SAM" id="MobiDB-lite"/>
    </source>
</evidence>
<evidence type="ECO:0000313" key="3">
    <source>
        <dbReference type="Proteomes" id="UP000005238"/>
    </source>
</evidence>
<dbReference type="EnsemblProtists" id="Phyra75638">
    <property type="protein sequence ID" value="Phyra75638"/>
    <property type="gene ID" value="Phyra75638"/>
</dbReference>
<protein>
    <submittedName>
        <fullName evidence="2">Uncharacterized protein</fullName>
    </submittedName>
</protein>
<dbReference type="VEuPathDB" id="FungiDB:KRP22_10118"/>
<reference evidence="2" key="2">
    <citation type="submission" date="2015-06" db="UniProtKB">
        <authorList>
            <consortium name="EnsemblProtists"/>
        </authorList>
    </citation>
    <scope>IDENTIFICATION</scope>
    <source>
        <strain evidence="2">Pr102</strain>
    </source>
</reference>
<organism evidence="2 3">
    <name type="scientific">Phytophthora ramorum</name>
    <name type="common">Sudden oak death agent</name>
    <dbReference type="NCBI Taxonomy" id="164328"/>
    <lineage>
        <taxon>Eukaryota</taxon>
        <taxon>Sar</taxon>
        <taxon>Stramenopiles</taxon>
        <taxon>Oomycota</taxon>
        <taxon>Peronosporomycetes</taxon>
        <taxon>Peronosporales</taxon>
        <taxon>Peronosporaceae</taxon>
        <taxon>Phytophthora</taxon>
    </lineage>
</organism>
<proteinExistence type="predicted"/>
<dbReference type="OMA" id="CETFADV"/>